<sequence length="134" mass="14172">MYGEPVLKGLVIDYVGVLTDDGADELYAFLLAVRGRGIKTALLSNAPEASGEAKRALNPFFDALVFSGEVGVAKPEREVYLLTASLLDLPADRCVFVDDAAHNVRAAVGAGMAGVHHTSVEETLTELSALFPKP</sequence>
<dbReference type="NCBIfam" id="TIGR01509">
    <property type="entry name" value="HAD-SF-IA-v3"/>
    <property type="match status" value="1"/>
</dbReference>
<proteinExistence type="predicted"/>
<comment type="caution">
    <text evidence="1">The sequence shown here is derived from an EMBL/GenBank/DDBJ whole genome shotgun (WGS) entry which is preliminary data.</text>
</comment>
<keyword evidence="2" id="KW-1185">Reference proteome</keyword>
<dbReference type="EMBL" id="JBHRWK010000022">
    <property type="protein sequence ID" value="MFC3451124.1"/>
    <property type="molecule type" value="Genomic_DNA"/>
</dbReference>
<dbReference type="InterPro" id="IPR006439">
    <property type="entry name" value="HAD-SF_hydro_IA"/>
</dbReference>
<protein>
    <submittedName>
        <fullName evidence="1">HAD-IA family hydrolase</fullName>
    </submittedName>
</protein>
<name>A0ABV7NZD0_9PSEU</name>
<evidence type="ECO:0000313" key="1">
    <source>
        <dbReference type="EMBL" id="MFC3451124.1"/>
    </source>
</evidence>
<organism evidence="1 2">
    <name type="scientific">Amycolatopsis speibonae</name>
    <dbReference type="NCBI Taxonomy" id="1450224"/>
    <lineage>
        <taxon>Bacteria</taxon>
        <taxon>Bacillati</taxon>
        <taxon>Actinomycetota</taxon>
        <taxon>Actinomycetes</taxon>
        <taxon>Pseudonocardiales</taxon>
        <taxon>Pseudonocardiaceae</taxon>
        <taxon>Amycolatopsis</taxon>
    </lineage>
</organism>
<dbReference type="NCBIfam" id="TIGR01549">
    <property type="entry name" value="HAD-SF-IA-v1"/>
    <property type="match status" value="1"/>
</dbReference>
<dbReference type="InterPro" id="IPR023214">
    <property type="entry name" value="HAD_sf"/>
</dbReference>
<dbReference type="PANTHER" id="PTHR43611">
    <property type="entry name" value="ALPHA-D-GLUCOSE 1-PHOSPHATE PHOSPHATASE"/>
    <property type="match status" value="1"/>
</dbReference>
<keyword evidence="1" id="KW-0378">Hydrolase</keyword>
<dbReference type="InterPro" id="IPR036412">
    <property type="entry name" value="HAD-like_sf"/>
</dbReference>
<dbReference type="GO" id="GO:0016787">
    <property type="term" value="F:hydrolase activity"/>
    <property type="evidence" value="ECO:0007669"/>
    <property type="project" value="UniProtKB-KW"/>
</dbReference>
<dbReference type="Pfam" id="PF00702">
    <property type="entry name" value="Hydrolase"/>
    <property type="match status" value="1"/>
</dbReference>
<dbReference type="PANTHER" id="PTHR43611:SF3">
    <property type="entry name" value="FLAVIN MONONUCLEOTIDE HYDROLASE 1, CHLOROPLATIC"/>
    <property type="match status" value="1"/>
</dbReference>
<accession>A0ABV7NZD0</accession>
<dbReference type="RefSeq" id="WP_378239869.1">
    <property type="nucleotide sequence ID" value="NZ_JBHRWK010000022.1"/>
</dbReference>
<reference evidence="2" key="1">
    <citation type="journal article" date="2019" name="Int. J. Syst. Evol. Microbiol.">
        <title>The Global Catalogue of Microorganisms (GCM) 10K type strain sequencing project: providing services to taxonomists for standard genome sequencing and annotation.</title>
        <authorList>
            <consortium name="The Broad Institute Genomics Platform"/>
            <consortium name="The Broad Institute Genome Sequencing Center for Infectious Disease"/>
            <person name="Wu L."/>
            <person name="Ma J."/>
        </authorList>
    </citation>
    <scope>NUCLEOTIDE SEQUENCE [LARGE SCALE GENOMIC DNA]</scope>
    <source>
        <strain evidence="2">CGMCC 4.7676</strain>
    </source>
</reference>
<dbReference type="SUPFAM" id="SSF56784">
    <property type="entry name" value="HAD-like"/>
    <property type="match status" value="1"/>
</dbReference>
<evidence type="ECO:0000313" key="2">
    <source>
        <dbReference type="Proteomes" id="UP001595645"/>
    </source>
</evidence>
<dbReference type="Gene3D" id="3.40.50.1000">
    <property type="entry name" value="HAD superfamily/HAD-like"/>
    <property type="match status" value="1"/>
</dbReference>
<gene>
    <name evidence="1" type="ORF">ACFOSH_16970</name>
</gene>
<dbReference type="Proteomes" id="UP001595645">
    <property type="component" value="Unassembled WGS sequence"/>
</dbReference>